<gene>
    <name evidence="2" type="ORF">FQA47_016011</name>
</gene>
<evidence type="ECO:0000313" key="3">
    <source>
        <dbReference type="Proteomes" id="UP000646548"/>
    </source>
</evidence>
<name>A0A834FN62_ORYME</name>
<accession>A0A834FN62</accession>
<protein>
    <submittedName>
        <fullName evidence="2">Uncharacterized protein</fullName>
    </submittedName>
</protein>
<proteinExistence type="predicted"/>
<dbReference type="Proteomes" id="UP000646548">
    <property type="component" value="Unassembled WGS sequence"/>
</dbReference>
<dbReference type="EMBL" id="WKFB01000067">
    <property type="protein sequence ID" value="KAF6737279.1"/>
    <property type="molecule type" value="Genomic_DNA"/>
</dbReference>
<organism evidence="2 3">
    <name type="scientific">Oryzias melastigma</name>
    <name type="common">Marine medaka</name>
    <dbReference type="NCBI Taxonomy" id="30732"/>
    <lineage>
        <taxon>Eukaryota</taxon>
        <taxon>Metazoa</taxon>
        <taxon>Chordata</taxon>
        <taxon>Craniata</taxon>
        <taxon>Vertebrata</taxon>
        <taxon>Euteleostomi</taxon>
        <taxon>Actinopterygii</taxon>
        <taxon>Neopterygii</taxon>
        <taxon>Teleostei</taxon>
        <taxon>Neoteleostei</taxon>
        <taxon>Acanthomorphata</taxon>
        <taxon>Ovalentaria</taxon>
        <taxon>Atherinomorphae</taxon>
        <taxon>Beloniformes</taxon>
        <taxon>Adrianichthyidae</taxon>
        <taxon>Oryziinae</taxon>
        <taxon>Oryzias</taxon>
    </lineage>
</organism>
<feature type="region of interest" description="Disordered" evidence="1">
    <location>
        <begin position="158"/>
        <end position="205"/>
    </location>
</feature>
<sequence>MSHSKGGPDDALKLLSEFCTLPRRSGFRTTTGVHLHTGFKAWLRCDPSVVRGLWRRTEERTFAKKRALLPTNMQLKLQVFAAIFCFPFTRVCDNFIKPAIYPSREKGGRTKDPEENRSFLVLKDFWADAAELWSESGGGGSDEENISWTALKPAICRRTPTAPSRASSEFDGAAASEGGHPAGSVTDGAGEGMSADEHVDRRHRQ</sequence>
<evidence type="ECO:0000256" key="1">
    <source>
        <dbReference type="SAM" id="MobiDB-lite"/>
    </source>
</evidence>
<reference evidence="2" key="1">
    <citation type="journal article" name="BMC Genomics">
        <title>Long-read sequencing and de novo genome assembly of marine medaka (Oryzias melastigma).</title>
        <authorList>
            <person name="Liang P."/>
            <person name="Saqib H.S.A."/>
            <person name="Ni X."/>
            <person name="Shen Y."/>
        </authorList>
    </citation>
    <scope>NUCLEOTIDE SEQUENCE</scope>
    <source>
        <strain evidence="2">Bigg-433</strain>
    </source>
</reference>
<feature type="compositionally biased region" description="Basic and acidic residues" evidence="1">
    <location>
        <begin position="195"/>
        <end position="205"/>
    </location>
</feature>
<dbReference type="AlphaFoldDB" id="A0A834FN62"/>
<comment type="caution">
    <text evidence="2">The sequence shown here is derived from an EMBL/GenBank/DDBJ whole genome shotgun (WGS) entry which is preliminary data.</text>
</comment>
<evidence type="ECO:0000313" key="2">
    <source>
        <dbReference type="EMBL" id="KAF6737279.1"/>
    </source>
</evidence>